<dbReference type="GO" id="GO:0005975">
    <property type="term" value="P:carbohydrate metabolic process"/>
    <property type="evidence" value="ECO:0007669"/>
    <property type="project" value="InterPro"/>
</dbReference>
<dbReference type="PANTHER" id="PTHR32227">
    <property type="entry name" value="GLUCAN ENDO-1,3-BETA-GLUCOSIDASE BG1-RELATED-RELATED"/>
    <property type="match status" value="1"/>
</dbReference>
<accession>A0AAN7ENG7</accession>
<reference evidence="11 12" key="1">
    <citation type="journal article" date="2023" name="G3 (Bethesda)">
        <title>A haplotype-resolved chromosome-scale genome for Quercus rubra L. provides insights into the genetics of adaptive traits for red oak species.</title>
        <authorList>
            <person name="Kapoor B."/>
            <person name="Jenkins J."/>
            <person name="Schmutz J."/>
            <person name="Zhebentyayeva T."/>
            <person name="Kuelheim C."/>
            <person name="Coggeshall M."/>
            <person name="Heim C."/>
            <person name="Lasky J.R."/>
            <person name="Leites L."/>
            <person name="Islam-Faridi N."/>
            <person name="Romero-Severson J."/>
            <person name="DeLeo V.L."/>
            <person name="Lucas S.M."/>
            <person name="Lazic D."/>
            <person name="Gailing O."/>
            <person name="Carlson J."/>
            <person name="Staton M."/>
        </authorList>
    </citation>
    <scope>NUCLEOTIDE SEQUENCE [LARGE SCALE GENOMIC DNA]</scope>
    <source>
        <strain evidence="11">Pseudo-F2</strain>
    </source>
</reference>
<comment type="catalytic activity">
    <reaction evidence="1">
        <text>Hydrolysis of (1-&gt;3)-beta-D-glucosidic linkages in (1-&gt;3)-beta-D-glucans.</text>
        <dbReference type="EC" id="3.2.1.39"/>
    </reaction>
</comment>
<evidence type="ECO:0000256" key="6">
    <source>
        <dbReference type="ARBA" id="ARBA00023295"/>
    </source>
</evidence>
<dbReference type="InterPro" id="IPR044965">
    <property type="entry name" value="Glyco_hydro_17_plant"/>
</dbReference>
<keyword evidence="5" id="KW-0378">Hydrolase</keyword>
<dbReference type="Gene3D" id="3.20.20.80">
    <property type="entry name" value="Glycosidases"/>
    <property type="match status" value="1"/>
</dbReference>
<gene>
    <name evidence="11" type="ORF">RGQ29_027185</name>
</gene>
<evidence type="ECO:0000313" key="12">
    <source>
        <dbReference type="Proteomes" id="UP001324115"/>
    </source>
</evidence>
<dbReference type="AlphaFoldDB" id="A0AAN7ENG7"/>
<feature type="signal peptide" evidence="10">
    <location>
        <begin position="1"/>
        <end position="27"/>
    </location>
</feature>
<dbReference type="FunFam" id="3.20.20.80:FF:000005">
    <property type="entry name" value="Glucan endo-1,3-beta-glucosidase 14"/>
    <property type="match status" value="1"/>
</dbReference>
<evidence type="ECO:0000256" key="3">
    <source>
        <dbReference type="ARBA" id="ARBA00012780"/>
    </source>
</evidence>
<evidence type="ECO:0000256" key="1">
    <source>
        <dbReference type="ARBA" id="ARBA00000382"/>
    </source>
</evidence>
<keyword evidence="4 10" id="KW-0732">Signal</keyword>
<dbReference type="Pfam" id="PF00332">
    <property type="entry name" value="Glyco_hydro_17"/>
    <property type="match status" value="1"/>
</dbReference>
<sequence length="376" mass="40672">MESLRIKSLFSSLVLFVLVSSPTLSSAASLGINYGQLGDNLPQPTDVIPLIKSIGATKAKLYDANPQILSAFANTGIEFMVAIGNNLLSSMSDPQQALTWVKSNVQTYLPATKITGIMVGNEVLTLNNTELSSSLVPAMEGVHAALVSLGLDTSISVTTAHSLDIMGSTYPPSAGAFKQGYEVYMQAILSFHVQTGSPFYINMYPFFAYKSSPSEIDLNYVLFEPNNGFVDPTTKLLYDNMLFAQIDAVYSAITLLGYKGISICESETGWPSKGDADEVGATLDNAAKYNSNLIKMVAENKVTPLGSNLDIYIFALFNENMKSGQTSERNFGLFQPDKMPVYSVRFTDGVTVSSSAVKRYNSLILLFFCIASIAIL</sequence>
<dbReference type="InterPro" id="IPR000490">
    <property type="entry name" value="Glyco_hydro_17"/>
</dbReference>
<evidence type="ECO:0000256" key="2">
    <source>
        <dbReference type="ARBA" id="ARBA00008773"/>
    </source>
</evidence>
<feature type="chain" id="PRO_5044710595" description="glucan endo-1,3-beta-D-glucosidase" evidence="10">
    <location>
        <begin position="28"/>
        <end position="376"/>
    </location>
</feature>
<dbReference type="EMBL" id="JAXUIC010000008">
    <property type="protein sequence ID" value="KAK4576527.1"/>
    <property type="molecule type" value="Genomic_DNA"/>
</dbReference>
<dbReference type="SUPFAM" id="SSF51445">
    <property type="entry name" value="(Trans)glycosidases"/>
    <property type="match status" value="1"/>
</dbReference>
<comment type="similarity">
    <text evidence="2 9">Belongs to the glycosyl hydrolase 17 family.</text>
</comment>
<dbReference type="EC" id="3.2.1.39" evidence="3"/>
<evidence type="ECO:0000256" key="8">
    <source>
        <dbReference type="ARBA" id="ARBA00033417"/>
    </source>
</evidence>
<evidence type="ECO:0000256" key="7">
    <source>
        <dbReference type="ARBA" id="ARBA00033335"/>
    </source>
</evidence>
<evidence type="ECO:0000313" key="11">
    <source>
        <dbReference type="EMBL" id="KAK4576527.1"/>
    </source>
</evidence>
<keyword evidence="6" id="KW-0326">Glycosidase</keyword>
<dbReference type="GO" id="GO:0042973">
    <property type="term" value="F:glucan endo-1,3-beta-D-glucosidase activity"/>
    <property type="evidence" value="ECO:0007669"/>
    <property type="project" value="UniProtKB-EC"/>
</dbReference>
<protein>
    <recommendedName>
        <fullName evidence="3">glucan endo-1,3-beta-D-glucosidase</fullName>
        <ecNumber evidence="3">3.2.1.39</ecNumber>
    </recommendedName>
    <alternativeName>
        <fullName evidence="7">(1-&gt;3)-beta-glucan endohydrolase</fullName>
    </alternativeName>
    <alternativeName>
        <fullName evidence="8">Beta-1,3-endoglucanase</fullName>
    </alternativeName>
</protein>
<dbReference type="InterPro" id="IPR017853">
    <property type="entry name" value="GH"/>
</dbReference>
<organism evidence="11 12">
    <name type="scientific">Quercus rubra</name>
    <name type="common">Northern red oak</name>
    <name type="synonym">Quercus borealis</name>
    <dbReference type="NCBI Taxonomy" id="3512"/>
    <lineage>
        <taxon>Eukaryota</taxon>
        <taxon>Viridiplantae</taxon>
        <taxon>Streptophyta</taxon>
        <taxon>Embryophyta</taxon>
        <taxon>Tracheophyta</taxon>
        <taxon>Spermatophyta</taxon>
        <taxon>Magnoliopsida</taxon>
        <taxon>eudicotyledons</taxon>
        <taxon>Gunneridae</taxon>
        <taxon>Pentapetalae</taxon>
        <taxon>rosids</taxon>
        <taxon>fabids</taxon>
        <taxon>Fagales</taxon>
        <taxon>Fagaceae</taxon>
        <taxon>Quercus</taxon>
    </lineage>
</organism>
<comment type="caution">
    <text evidence="11">The sequence shown here is derived from an EMBL/GenBank/DDBJ whole genome shotgun (WGS) entry which is preliminary data.</text>
</comment>
<evidence type="ECO:0000256" key="9">
    <source>
        <dbReference type="RuleBase" id="RU004335"/>
    </source>
</evidence>
<evidence type="ECO:0000256" key="10">
    <source>
        <dbReference type="SAM" id="SignalP"/>
    </source>
</evidence>
<keyword evidence="12" id="KW-1185">Reference proteome</keyword>
<dbReference type="EMBL" id="JAXUIC010000008">
    <property type="protein sequence ID" value="KAK4576528.1"/>
    <property type="molecule type" value="Genomic_DNA"/>
</dbReference>
<evidence type="ECO:0000256" key="5">
    <source>
        <dbReference type="ARBA" id="ARBA00022801"/>
    </source>
</evidence>
<evidence type="ECO:0000256" key="4">
    <source>
        <dbReference type="ARBA" id="ARBA00022729"/>
    </source>
</evidence>
<dbReference type="Proteomes" id="UP001324115">
    <property type="component" value="Unassembled WGS sequence"/>
</dbReference>
<proteinExistence type="inferred from homology"/>
<name>A0AAN7ENG7_QUERU</name>